<dbReference type="InterPro" id="IPR007627">
    <property type="entry name" value="RNA_pol_sigma70_r2"/>
</dbReference>
<evidence type="ECO:0000313" key="9">
    <source>
        <dbReference type="Proteomes" id="UP001155241"/>
    </source>
</evidence>
<feature type="compositionally biased region" description="Low complexity" evidence="5">
    <location>
        <begin position="867"/>
        <end position="886"/>
    </location>
</feature>
<dbReference type="Pfam" id="PF08281">
    <property type="entry name" value="Sigma70_r4_2"/>
    <property type="match status" value="1"/>
</dbReference>
<dbReference type="SUPFAM" id="SSF88659">
    <property type="entry name" value="Sigma3 and sigma4 domains of RNA polymerase sigma factors"/>
    <property type="match status" value="1"/>
</dbReference>
<dbReference type="Pfam" id="PF04542">
    <property type="entry name" value="Sigma70_r2"/>
    <property type="match status" value="1"/>
</dbReference>
<feature type="compositionally biased region" description="Basic and acidic residues" evidence="5">
    <location>
        <begin position="908"/>
        <end position="917"/>
    </location>
</feature>
<dbReference type="GO" id="GO:0006352">
    <property type="term" value="P:DNA-templated transcription initiation"/>
    <property type="evidence" value="ECO:0007669"/>
    <property type="project" value="InterPro"/>
</dbReference>
<keyword evidence="4" id="KW-0804">Transcription</keyword>
<feature type="compositionally biased region" description="Basic and acidic residues" evidence="5">
    <location>
        <begin position="1035"/>
        <end position="1045"/>
    </location>
</feature>
<protein>
    <submittedName>
        <fullName evidence="8">Sigma-70 family RNA polymerase sigma factor</fullName>
    </submittedName>
</protein>
<feature type="compositionally biased region" description="Polar residues" evidence="5">
    <location>
        <begin position="923"/>
        <end position="934"/>
    </location>
</feature>
<dbReference type="Proteomes" id="UP001155241">
    <property type="component" value="Unassembled WGS sequence"/>
</dbReference>
<feature type="domain" description="RNA polymerase sigma-70 region 2" evidence="6">
    <location>
        <begin position="33"/>
        <end position="99"/>
    </location>
</feature>
<name>A0A9X2FHR7_9BACT</name>
<dbReference type="EMBL" id="JAMXLR010000051">
    <property type="protein sequence ID" value="MCO6045241.1"/>
    <property type="molecule type" value="Genomic_DNA"/>
</dbReference>
<feature type="compositionally biased region" description="Pro residues" evidence="5">
    <location>
        <begin position="353"/>
        <end position="370"/>
    </location>
</feature>
<dbReference type="InterPro" id="IPR013324">
    <property type="entry name" value="RNA_pol_sigma_r3/r4-like"/>
</dbReference>
<keyword evidence="2" id="KW-0805">Transcription regulation</keyword>
<dbReference type="GO" id="GO:0003677">
    <property type="term" value="F:DNA binding"/>
    <property type="evidence" value="ECO:0007669"/>
    <property type="project" value="InterPro"/>
</dbReference>
<feature type="region of interest" description="Disordered" evidence="5">
    <location>
        <begin position="1035"/>
        <end position="1059"/>
    </location>
</feature>
<dbReference type="NCBIfam" id="TIGR02937">
    <property type="entry name" value="sigma70-ECF"/>
    <property type="match status" value="1"/>
</dbReference>
<feature type="region of interest" description="Disordered" evidence="5">
    <location>
        <begin position="550"/>
        <end position="582"/>
    </location>
</feature>
<reference evidence="8" key="1">
    <citation type="submission" date="2022-06" db="EMBL/GenBank/DDBJ databases">
        <title>Aeoliella straminimaris, a novel planctomycete from sediments.</title>
        <authorList>
            <person name="Vitorino I.R."/>
            <person name="Lage O.M."/>
        </authorList>
    </citation>
    <scope>NUCLEOTIDE SEQUENCE</scope>
    <source>
        <strain evidence="8">ICT_H6.2</strain>
    </source>
</reference>
<feature type="region of interest" description="Disordered" evidence="5">
    <location>
        <begin position="318"/>
        <end position="380"/>
    </location>
</feature>
<sequence>MPAKAAGRPIAATDGEMLLRFARHGDQGAFAQLVEAHGPLVWSVCRQVLHHQADMEDAFQATFMILARRAGDIRASDSAAGWLYRVAHRTSVALARKNKSRPEEPLNGHDFASGDDDPLEMVHRQHAVTVLVEELRTLPARYQEPLVLCYLEGHTRSRVAEMLDLTTATIKGRLARGKRMLRHRLARRGVALSVAAGIAAATVETAKASAAEATLTASTTAAASEFVTKGFVTSGGGASPTAVSLAQQGASVMFYTALAKPALSVAAIVAMGLVAAAAKDDRPQQSRVPSSGVSLVASADAGQATDPLVATEVEIEVTKNPSDDVGLEPAGLDPDDQITGPPQPPTNVDVQPPSVPESPEPPTTFPPKPAAPAAGSKQPSVQVEIATIDGSDEDIMVFRGDQDAVKRIQGRMIKMFDKPPTPTAPPLLAAESRPRQVDPPDVDHDIRVPDINVTAPVQPNFAWNQSGDDQPSVQELELERRYWETRMEGLEMKSKVFEKRWERITALKKSNPDVVSDEELEAAVEQLSESSLMRADAYLAEAKVLEMKRKIEQRKKEPNVPTRISTPSYAVPPPQTNNTQPRYAADYSQPRYAPQPDPVYRDPNAPTPAQLTPRYGVHITPAVPTPHLQWLSDFDEARKVSEQMGRRILVHNAMPYSQENARFREVIDGSPNIQLYVHQHYVPLRINPYTKIKTLEQLRVDRVPPMGVFAADGRLLKELTLPQQPTELLLELRSVAEGDSSGQAIPNRTAKKPRYQRAEPAAPVDPEDMLLPHENVRVTITQQRPREGKWVVITTVNHQGFIAISNVGFGKENLGQVPIGGMGPDGAAKVVLSVLADYYGEFFKSMGFDVKVERNRDMGEAKDASSGEESSSTSPPAPPATAAQELPPLPADAPPIDGGFELMPWEEDGSKKGRKPEVLSPGDQVNITVSSQKPPGQQTYSLLLDASGIIDVPHSNGSVNILGPLSEAPEKIKAEIRSFNGDHFFDDMGIDVAVQPTGKKLVSSSLESDQTMPRLSHPIGVNVEKLAAELEALRKENETLKKQTRDLPTLDPGPPSPAE</sequence>
<dbReference type="InterPro" id="IPR013249">
    <property type="entry name" value="RNA_pol_sigma70_r4_t2"/>
</dbReference>
<evidence type="ECO:0000313" key="8">
    <source>
        <dbReference type="EMBL" id="MCO6045241.1"/>
    </source>
</evidence>
<dbReference type="PANTHER" id="PTHR43133">
    <property type="entry name" value="RNA POLYMERASE ECF-TYPE SIGMA FACTO"/>
    <property type="match status" value="1"/>
</dbReference>
<dbReference type="AlphaFoldDB" id="A0A9X2FHR7"/>
<dbReference type="PANTHER" id="PTHR43133:SF51">
    <property type="entry name" value="RNA POLYMERASE SIGMA FACTOR"/>
    <property type="match status" value="1"/>
</dbReference>
<dbReference type="Gene3D" id="1.10.10.10">
    <property type="entry name" value="Winged helix-like DNA-binding domain superfamily/Winged helix DNA-binding domain"/>
    <property type="match status" value="1"/>
</dbReference>
<dbReference type="RefSeq" id="WP_252853352.1">
    <property type="nucleotide sequence ID" value="NZ_JAMXLR010000051.1"/>
</dbReference>
<dbReference type="InterPro" id="IPR013325">
    <property type="entry name" value="RNA_pol_sigma_r2"/>
</dbReference>
<feature type="domain" description="RNA polymerase sigma factor 70 region 4 type 2" evidence="7">
    <location>
        <begin position="131"/>
        <end position="181"/>
    </location>
</feature>
<evidence type="ECO:0000256" key="1">
    <source>
        <dbReference type="ARBA" id="ARBA00010641"/>
    </source>
</evidence>
<evidence type="ECO:0000259" key="7">
    <source>
        <dbReference type="Pfam" id="PF08281"/>
    </source>
</evidence>
<dbReference type="InterPro" id="IPR036388">
    <property type="entry name" value="WH-like_DNA-bd_sf"/>
</dbReference>
<evidence type="ECO:0000256" key="4">
    <source>
        <dbReference type="ARBA" id="ARBA00023163"/>
    </source>
</evidence>
<comment type="similarity">
    <text evidence="1">Belongs to the sigma-70 factor family. ECF subfamily.</text>
</comment>
<feature type="region of interest" description="Disordered" evidence="5">
    <location>
        <begin position="739"/>
        <end position="767"/>
    </location>
</feature>
<feature type="region of interest" description="Disordered" evidence="5">
    <location>
        <begin position="858"/>
        <end position="934"/>
    </location>
</feature>
<feature type="region of interest" description="Disordered" evidence="5">
    <location>
        <begin position="95"/>
        <end position="114"/>
    </location>
</feature>
<dbReference type="GO" id="GO:0016987">
    <property type="term" value="F:sigma factor activity"/>
    <property type="evidence" value="ECO:0007669"/>
    <property type="project" value="UniProtKB-KW"/>
</dbReference>
<dbReference type="InterPro" id="IPR014284">
    <property type="entry name" value="RNA_pol_sigma-70_dom"/>
</dbReference>
<gene>
    <name evidence="8" type="ORF">NG895_15120</name>
</gene>
<evidence type="ECO:0000259" key="6">
    <source>
        <dbReference type="Pfam" id="PF04542"/>
    </source>
</evidence>
<proteinExistence type="inferred from homology"/>
<evidence type="ECO:0000256" key="2">
    <source>
        <dbReference type="ARBA" id="ARBA00023015"/>
    </source>
</evidence>
<dbReference type="CDD" id="cd06171">
    <property type="entry name" value="Sigma70_r4"/>
    <property type="match status" value="1"/>
</dbReference>
<dbReference type="Gene3D" id="1.10.1740.10">
    <property type="match status" value="1"/>
</dbReference>
<feature type="compositionally biased region" description="Low complexity" evidence="5">
    <location>
        <begin position="371"/>
        <end position="380"/>
    </location>
</feature>
<comment type="caution">
    <text evidence="8">The sequence shown here is derived from an EMBL/GenBank/DDBJ whole genome shotgun (WGS) entry which is preliminary data.</text>
</comment>
<evidence type="ECO:0000256" key="5">
    <source>
        <dbReference type="SAM" id="MobiDB-lite"/>
    </source>
</evidence>
<accession>A0A9X2FHR7</accession>
<organism evidence="8 9">
    <name type="scientific">Aeoliella straminimaris</name>
    <dbReference type="NCBI Taxonomy" id="2954799"/>
    <lineage>
        <taxon>Bacteria</taxon>
        <taxon>Pseudomonadati</taxon>
        <taxon>Planctomycetota</taxon>
        <taxon>Planctomycetia</taxon>
        <taxon>Pirellulales</taxon>
        <taxon>Lacipirellulaceae</taxon>
        <taxon>Aeoliella</taxon>
    </lineage>
</organism>
<dbReference type="SUPFAM" id="SSF88946">
    <property type="entry name" value="Sigma2 domain of RNA polymerase sigma factors"/>
    <property type="match status" value="1"/>
</dbReference>
<dbReference type="InterPro" id="IPR039425">
    <property type="entry name" value="RNA_pol_sigma-70-like"/>
</dbReference>
<keyword evidence="3" id="KW-0731">Sigma factor</keyword>
<evidence type="ECO:0000256" key="3">
    <source>
        <dbReference type="ARBA" id="ARBA00023082"/>
    </source>
</evidence>
<keyword evidence="9" id="KW-1185">Reference proteome</keyword>